<dbReference type="EMBL" id="JAODUO010000015">
    <property type="protein sequence ID" value="KAK2193249.1"/>
    <property type="molecule type" value="Genomic_DNA"/>
</dbReference>
<gene>
    <name evidence="1" type="ORF">NP493_16g05039</name>
</gene>
<evidence type="ECO:0000313" key="2">
    <source>
        <dbReference type="Proteomes" id="UP001209878"/>
    </source>
</evidence>
<keyword evidence="2" id="KW-1185">Reference proteome</keyword>
<sequence>MQNVCRLLCVIFTCRHNVIVHVFCQKHKQIMLCCILKMMGSNNIRASFVYLTTGGGFQTHHGSLTLVSELYITPKCIRCDTMVILLFCANNFVRNGVSLHY</sequence>
<reference evidence="1" key="1">
    <citation type="journal article" date="2023" name="Mol. Biol. Evol.">
        <title>Third-Generation Sequencing Reveals the Adaptive Role of the Epigenome in Three Deep-Sea Polychaetes.</title>
        <authorList>
            <person name="Perez M."/>
            <person name="Aroh O."/>
            <person name="Sun Y."/>
            <person name="Lan Y."/>
            <person name="Juniper S.K."/>
            <person name="Young C.R."/>
            <person name="Angers B."/>
            <person name="Qian P.Y."/>
        </authorList>
    </citation>
    <scope>NUCLEOTIDE SEQUENCE</scope>
    <source>
        <strain evidence="1">R07B-5</strain>
    </source>
</reference>
<accession>A0AAD9PEI8</accession>
<dbReference type="Proteomes" id="UP001209878">
    <property type="component" value="Unassembled WGS sequence"/>
</dbReference>
<organism evidence="1 2">
    <name type="scientific">Ridgeia piscesae</name>
    <name type="common">Tubeworm</name>
    <dbReference type="NCBI Taxonomy" id="27915"/>
    <lineage>
        <taxon>Eukaryota</taxon>
        <taxon>Metazoa</taxon>
        <taxon>Spiralia</taxon>
        <taxon>Lophotrochozoa</taxon>
        <taxon>Annelida</taxon>
        <taxon>Polychaeta</taxon>
        <taxon>Sedentaria</taxon>
        <taxon>Canalipalpata</taxon>
        <taxon>Sabellida</taxon>
        <taxon>Siboglinidae</taxon>
        <taxon>Ridgeia</taxon>
    </lineage>
</organism>
<proteinExistence type="predicted"/>
<evidence type="ECO:0000313" key="1">
    <source>
        <dbReference type="EMBL" id="KAK2193249.1"/>
    </source>
</evidence>
<comment type="caution">
    <text evidence="1">The sequence shown here is derived from an EMBL/GenBank/DDBJ whole genome shotgun (WGS) entry which is preliminary data.</text>
</comment>
<name>A0AAD9PEI8_RIDPI</name>
<dbReference type="AlphaFoldDB" id="A0AAD9PEI8"/>
<protein>
    <submittedName>
        <fullName evidence="1">Uncharacterized protein</fullName>
    </submittedName>
</protein>